<dbReference type="Gene3D" id="3.40.720.10">
    <property type="entry name" value="Alkaline Phosphatase, subunit A"/>
    <property type="match status" value="1"/>
</dbReference>
<dbReference type="EMBL" id="JTDY01001137">
    <property type="protein sequence ID" value="KOB74764.1"/>
    <property type="molecule type" value="Genomic_DNA"/>
</dbReference>
<evidence type="ECO:0000256" key="3">
    <source>
        <dbReference type="ARBA" id="ARBA00022723"/>
    </source>
</evidence>
<dbReference type="InterPro" id="IPR017850">
    <property type="entry name" value="Alkaline_phosphatase_core_sf"/>
</dbReference>
<evidence type="ECO:0000256" key="5">
    <source>
        <dbReference type="ARBA" id="ARBA00022801"/>
    </source>
</evidence>
<dbReference type="InterPro" id="IPR035874">
    <property type="entry name" value="IDS"/>
</dbReference>
<dbReference type="CDD" id="cd16030">
    <property type="entry name" value="iduronate-2-sulfatase"/>
    <property type="match status" value="1"/>
</dbReference>
<name>A0A0L7LHC0_OPEBR</name>
<dbReference type="SUPFAM" id="SSF53649">
    <property type="entry name" value="Alkaline phosphatase-like"/>
    <property type="match status" value="1"/>
</dbReference>
<accession>A0A0L7LHC0</accession>
<reference evidence="9 10" key="1">
    <citation type="journal article" date="2015" name="Genome Biol. Evol.">
        <title>The genome of winter moth (Operophtera brumata) provides a genomic perspective on sexual dimorphism and phenology.</title>
        <authorList>
            <person name="Derks M.F."/>
            <person name="Smit S."/>
            <person name="Salis L."/>
            <person name="Schijlen E."/>
            <person name="Bossers A."/>
            <person name="Mateman C."/>
            <person name="Pijl A.S."/>
            <person name="de Ridder D."/>
            <person name="Groenen M.A."/>
            <person name="Visser M.E."/>
            <person name="Megens H.J."/>
        </authorList>
    </citation>
    <scope>NUCLEOTIDE SEQUENCE [LARGE SCALE GENOMIC DNA]</scope>
    <source>
        <strain evidence="9">WM2013NL</strain>
        <tissue evidence="9">Head and thorax</tissue>
    </source>
</reference>
<comment type="cofactor">
    <cofactor evidence="1">
        <name>Ca(2+)</name>
        <dbReference type="ChEBI" id="CHEBI:29108"/>
    </cofactor>
</comment>
<dbReference type="InterPro" id="IPR000917">
    <property type="entry name" value="Sulfatase_N"/>
</dbReference>
<dbReference type="Pfam" id="PF00884">
    <property type="entry name" value="Sulfatase"/>
    <property type="match status" value="1"/>
</dbReference>
<dbReference type="PANTHER" id="PTHR45953">
    <property type="entry name" value="IDURONATE 2-SULFATASE"/>
    <property type="match status" value="1"/>
</dbReference>
<protein>
    <submittedName>
        <fullName evidence="9">Putative iduronate 2-sulfatase</fullName>
    </submittedName>
</protein>
<feature type="domain" description="Sulfatase N-terminal" evidence="8">
    <location>
        <begin position="28"/>
        <end position="321"/>
    </location>
</feature>
<keyword evidence="3" id="KW-0479">Metal-binding</keyword>
<keyword evidence="4 7" id="KW-0732">Signal</keyword>
<proteinExistence type="inferred from homology"/>
<comment type="similarity">
    <text evidence="2">Belongs to the sulfatase family.</text>
</comment>
<feature type="signal peptide" evidence="7">
    <location>
        <begin position="1"/>
        <end position="21"/>
    </location>
</feature>
<evidence type="ECO:0000313" key="9">
    <source>
        <dbReference type="EMBL" id="KOB74764.1"/>
    </source>
</evidence>
<dbReference type="PROSITE" id="PS00523">
    <property type="entry name" value="SULFATASE_1"/>
    <property type="match status" value="1"/>
</dbReference>
<evidence type="ECO:0000256" key="7">
    <source>
        <dbReference type="SAM" id="SignalP"/>
    </source>
</evidence>
<keyword evidence="6" id="KW-0106">Calcium</keyword>
<evidence type="ECO:0000313" key="10">
    <source>
        <dbReference type="Proteomes" id="UP000037510"/>
    </source>
</evidence>
<evidence type="ECO:0000256" key="4">
    <source>
        <dbReference type="ARBA" id="ARBA00022729"/>
    </source>
</evidence>
<dbReference type="GO" id="GO:0046872">
    <property type="term" value="F:metal ion binding"/>
    <property type="evidence" value="ECO:0007669"/>
    <property type="project" value="UniProtKB-KW"/>
</dbReference>
<evidence type="ECO:0000259" key="8">
    <source>
        <dbReference type="Pfam" id="PF00884"/>
    </source>
</evidence>
<keyword evidence="5" id="KW-0378">Hydrolase</keyword>
<organism evidence="9 10">
    <name type="scientific">Operophtera brumata</name>
    <name type="common">Winter moth</name>
    <name type="synonym">Phalaena brumata</name>
    <dbReference type="NCBI Taxonomy" id="104452"/>
    <lineage>
        <taxon>Eukaryota</taxon>
        <taxon>Metazoa</taxon>
        <taxon>Ecdysozoa</taxon>
        <taxon>Arthropoda</taxon>
        <taxon>Hexapoda</taxon>
        <taxon>Insecta</taxon>
        <taxon>Pterygota</taxon>
        <taxon>Neoptera</taxon>
        <taxon>Endopterygota</taxon>
        <taxon>Lepidoptera</taxon>
        <taxon>Glossata</taxon>
        <taxon>Ditrysia</taxon>
        <taxon>Geometroidea</taxon>
        <taxon>Geometridae</taxon>
        <taxon>Larentiinae</taxon>
        <taxon>Operophtera</taxon>
    </lineage>
</organism>
<feature type="chain" id="PRO_5005573357" evidence="7">
    <location>
        <begin position="22"/>
        <end position="522"/>
    </location>
</feature>
<dbReference type="GO" id="GO:0004423">
    <property type="term" value="F:iduronate-2-sulfatase activity"/>
    <property type="evidence" value="ECO:0007669"/>
    <property type="project" value="InterPro"/>
</dbReference>
<gene>
    <name evidence="9" type="ORF">OBRU01_06821</name>
</gene>
<dbReference type="Proteomes" id="UP000037510">
    <property type="component" value="Unassembled WGS sequence"/>
</dbReference>
<comment type="caution">
    <text evidence="9">The sequence shown here is derived from an EMBL/GenBank/DDBJ whole genome shotgun (WGS) entry which is preliminary data.</text>
</comment>
<evidence type="ECO:0000256" key="6">
    <source>
        <dbReference type="ARBA" id="ARBA00022837"/>
    </source>
</evidence>
<dbReference type="GO" id="GO:0005737">
    <property type="term" value="C:cytoplasm"/>
    <property type="evidence" value="ECO:0007669"/>
    <property type="project" value="TreeGrafter"/>
</dbReference>
<dbReference type="InterPro" id="IPR024607">
    <property type="entry name" value="Sulfatase_CS"/>
</dbReference>
<dbReference type="AlphaFoldDB" id="A0A0L7LHC0"/>
<evidence type="ECO:0000256" key="1">
    <source>
        <dbReference type="ARBA" id="ARBA00001913"/>
    </source>
</evidence>
<evidence type="ECO:0000256" key="2">
    <source>
        <dbReference type="ARBA" id="ARBA00008779"/>
    </source>
</evidence>
<keyword evidence="10" id="KW-1185">Reference proteome</keyword>
<dbReference type="PANTHER" id="PTHR45953:SF1">
    <property type="entry name" value="IDURONATE 2-SULFATASE"/>
    <property type="match status" value="1"/>
</dbReference>
<dbReference type="STRING" id="104452.A0A0L7LHC0"/>
<sequence length="522" mass="61069">MIVKSTFFLLLFTQQTRSTFARTEGNHNVLFIIVDDLRHLSEENVNLTNIQKIRAGGVSFEHAYAQQALCAPSRNSLLTGRRPDSLRLYDFYSYWRDTAGNFTTIPQFFKENGYETYSLGKVFHPGQSSNYTDDYPHSWSHYPYHPQTEIYKYAAVCKDYFTNKLESNLVCPVNVKHQPGHSLPDLESLDYAINILKERLNNSKPYFLAVGFHKPHIPLKFPRKFLRKVPIGKVQPPRYPNMPKEMPLVAWHPWTDIRSRNDIKRLNISFPMGTMPKKWSLKIRQSYFAAATYIDALIGVLMSHVNMRKTIVVLTSDHVPLVFVAPELSPRIVHTPVELVDIFPTLAGLANLGQNIPKCNKEDKRQLCFEGKNLKPRMERYETRNYFTNNPEPIMEKYETRNYFTNNLRPRMAYKTAKHFAISQYPRPSKYPQRNSDKPRLKQIKIMGYSIRTKRYRYTAWVSFNNTSFTINWNKIYGLELYDHSIDPEESNNLYLVSKYKDIHRALSKLLRSHIDPKSSTN</sequence>